<gene>
    <name evidence="4" type="ORF">RED65_03145</name>
</gene>
<evidence type="ECO:0000256" key="1">
    <source>
        <dbReference type="ARBA" id="ARBA00009929"/>
    </source>
</evidence>
<dbReference type="InterPro" id="IPR034342">
    <property type="entry name" value="SspA_C"/>
</dbReference>
<dbReference type="InterPro" id="IPR036249">
    <property type="entry name" value="Thioredoxin-like_sf"/>
</dbReference>
<dbReference type="Pfam" id="PF00043">
    <property type="entry name" value="GST_C"/>
    <property type="match status" value="1"/>
</dbReference>
<dbReference type="SUPFAM" id="SSF47616">
    <property type="entry name" value="GST C-terminal domain-like"/>
    <property type="match status" value="1"/>
</dbReference>
<dbReference type="PROSITE" id="PS50404">
    <property type="entry name" value="GST_NTER"/>
    <property type="match status" value="1"/>
</dbReference>
<dbReference type="InterPro" id="IPR050983">
    <property type="entry name" value="GST_Omega/HSP26"/>
</dbReference>
<dbReference type="SFLD" id="SFLDG00358">
    <property type="entry name" value="Main_(cytGST)"/>
    <property type="match status" value="1"/>
</dbReference>
<dbReference type="PANTHER" id="PTHR43968:SF6">
    <property type="entry name" value="GLUTATHIONE S-TRANSFERASE OMEGA"/>
    <property type="match status" value="1"/>
</dbReference>
<comment type="similarity">
    <text evidence="1">Belongs to the GST superfamily. HSP26 family.</text>
</comment>
<feature type="domain" description="GST C-terminal" evidence="3">
    <location>
        <begin position="91"/>
        <end position="209"/>
    </location>
</feature>
<dbReference type="SUPFAM" id="SSF52833">
    <property type="entry name" value="Thioredoxin-like"/>
    <property type="match status" value="1"/>
</dbReference>
<dbReference type="AlphaFoldDB" id="Q1MXT3"/>
<dbReference type="NCBIfam" id="NF007016">
    <property type="entry name" value="PRK09481.1"/>
    <property type="match status" value="1"/>
</dbReference>
<keyword evidence="5" id="KW-1185">Reference proteome</keyword>
<dbReference type="CDD" id="cd03059">
    <property type="entry name" value="GST_N_SspA"/>
    <property type="match status" value="1"/>
</dbReference>
<proteinExistence type="inferred from homology"/>
<dbReference type="PROSITE" id="PS50405">
    <property type="entry name" value="GST_CTER"/>
    <property type="match status" value="1"/>
</dbReference>
<comment type="caution">
    <text evidence="4">The sequence shown here is derived from an EMBL/GenBank/DDBJ whole genome shotgun (WGS) entry which is preliminary data.</text>
</comment>
<dbReference type="Gene3D" id="3.40.30.10">
    <property type="entry name" value="Glutaredoxin"/>
    <property type="match status" value="1"/>
</dbReference>
<dbReference type="InterPro" id="IPR004045">
    <property type="entry name" value="Glutathione_S-Trfase_N"/>
</dbReference>
<dbReference type="EMBL" id="AAQH01000034">
    <property type="protein sequence ID" value="EAT10768.1"/>
    <property type="molecule type" value="Genomic_DNA"/>
</dbReference>
<dbReference type="Gene3D" id="1.20.1050.10">
    <property type="match status" value="1"/>
</dbReference>
<dbReference type="InterPro" id="IPR040079">
    <property type="entry name" value="Glutathione_S-Trfase"/>
</dbReference>
<dbReference type="GO" id="GO:0016740">
    <property type="term" value="F:transferase activity"/>
    <property type="evidence" value="ECO:0007669"/>
    <property type="project" value="UniProtKB-KW"/>
</dbReference>
<dbReference type="STRING" id="207949.RED65_03145"/>
<evidence type="ECO:0000259" key="2">
    <source>
        <dbReference type="PROSITE" id="PS50404"/>
    </source>
</evidence>
<sequence>MGVVAKRSSMTFFSDGEDQYCHRVRIVLAEKGVTVEIHDVDPANPPEDLAQLNPYNAVPTLLDRDLVLYEPNIMMEYLDERFPHPPLLPVYPVARAESRLWLYRIQRDWCSLADIILENKDADAVTKARKELRESLISTSPLFAEKPYFMSDEYSIVDCVTAPLLWRLPVMGIELPEKQTKDLQEYMERLFAREAFQASLSEAEQEMRE</sequence>
<dbReference type="PANTHER" id="PTHR43968">
    <property type="match status" value="1"/>
</dbReference>
<name>Q1MXT3_9GAMM</name>
<dbReference type="GO" id="GO:0005737">
    <property type="term" value="C:cytoplasm"/>
    <property type="evidence" value="ECO:0007669"/>
    <property type="project" value="TreeGrafter"/>
</dbReference>
<dbReference type="InterPro" id="IPR034341">
    <property type="entry name" value="SspA_N"/>
</dbReference>
<accession>Q1MXT3</accession>
<dbReference type="Proteomes" id="UP000004263">
    <property type="component" value="Unassembled WGS sequence"/>
</dbReference>
<evidence type="ECO:0000259" key="3">
    <source>
        <dbReference type="PROSITE" id="PS50405"/>
    </source>
</evidence>
<dbReference type="CDD" id="cd03186">
    <property type="entry name" value="GST_C_SspA"/>
    <property type="match status" value="1"/>
</dbReference>
<dbReference type="RefSeq" id="WP_007019094.1">
    <property type="nucleotide sequence ID" value="NZ_CH724120.1"/>
</dbReference>
<organism evidence="4 5">
    <name type="scientific">Bermanella marisrubri</name>
    <dbReference type="NCBI Taxonomy" id="207949"/>
    <lineage>
        <taxon>Bacteria</taxon>
        <taxon>Pseudomonadati</taxon>
        <taxon>Pseudomonadota</taxon>
        <taxon>Gammaproteobacteria</taxon>
        <taxon>Oceanospirillales</taxon>
        <taxon>Oceanospirillaceae</taxon>
        <taxon>Bermanella</taxon>
    </lineage>
</organism>
<dbReference type="InterPro" id="IPR010987">
    <property type="entry name" value="Glutathione-S-Trfase_C-like"/>
</dbReference>
<dbReference type="SFLD" id="SFLDS00019">
    <property type="entry name" value="Glutathione_Transferase_(cytos"/>
    <property type="match status" value="1"/>
</dbReference>
<keyword evidence="4" id="KW-0808">Transferase</keyword>
<feature type="domain" description="GST N-terminal" evidence="2">
    <location>
        <begin position="8"/>
        <end position="86"/>
    </location>
</feature>
<dbReference type="OrthoDB" id="9781431at2"/>
<dbReference type="Pfam" id="PF13409">
    <property type="entry name" value="GST_N_2"/>
    <property type="match status" value="1"/>
</dbReference>
<evidence type="ECO:0000313" key="5">
    <source>
        <dbReference type="Proteomes" id="UP000004263"/>
    </source>
</evidence>
<dbReference type="InterPro" id="IPR004046">
    <property type="entry name" value="GST_C"/>
</dbReference>
<dbReference type="HOGENOM" id="CLU_011226_9_3_6"/>
<protein>
    <submittedName>
        <fullName evidence="4">Glutathione S-transferase</fullName>
    </submittedName>
</protein>
<reference evidence="4 5" key="1">
    <citation type="submission" date="2006-03" db="EMBL/GenBank/DDBJ databases">
        <authorList>
            <person name="Pinhassi J."/>
            <person name="Pedros-Alio C."/>
            <person name="Ferriera S."/>
            <person name="Johnson J."/>
            <person name="Kravitz S."/>
            <person name="Halpern A."/>
            <person name="Remington K."/>
            <person name="Beeson K."/>
            <person name="Tran B."/>
            <person name="Rogers Y.-H."/>
            <person name="Friedman R."/>
            <person name="Venter J.C."/>
        </authorList>
    </citation>
    <scope>NUCLEOTIDE SEQUENCE [LARGE SCALE GENOMIC DNA]</scope>
    <source>
        <strain evidence="4 5">RED65</strain>
    </source>
</reference>
<evidence type="ECO:0000313" key="4">
    <source>
        <dbReference type="EMBL" id="EAT10768.1"/>
    </source>
</evidence>
<dbReference type="InterPro" id="IPR036282">
    <property type="entry name" value="Glutathione-S-Trfase_C_sf"/>
</dbReference>